<keyword evidence="2" id="KW-1185">Reference proteome</keyword>
<accession>A0A0D0DTC0</accession>
<reference evidence="2" key="2">
    <citation type="submission" date="2015-01" db="EMBL/GenBank/DDBJ databases">
        <title>Evolutionary Origins and Diversification of the Mycorrhizal Mutualists.</title>
        <authorList>
            <consortium name="DOE Joint Genome Institute"/>
            <consortium name="Mycorrhizal Genomics Consortium"/>
            <person name="Kohler A."/>
            <person name="Kuo A."/>
            <person name="Nagy L.G."/>
            <person name="Floudas D."/>
            <person name="Copeland A."/>
            <person name="Barry K.W."/>
            <person name="Cichocki N."/>
            <person name="Veneault-Fourrey C."/>
            <person name="LaButti K."/>
            <person name="Lindquist E.A."/>
            <person name="Lipzen A."/>
            <person name="Lundell T."/>
            <person name="Morin E."/>
            <person name="Murat C."/>
            <person name="Riley R."/>
            <person name="Ohm R."/>
            <person name="Sun H."/>
            <person name="Tunlid A."/>
            <person name="Henrissat B."/>
            <person name="Grigoriev I.V."/>
            <person name="Hibbett D.S."/>
            <person name="Martin F."/>
        </authorList>
    </citation>
    <scope>NUCLEOTIDE SEQUENCE [LARGE SCALE GENOMIC DNA]</scope>
    <source>
        <strain evidence="2">Ve08.2h10</strain>
    </source>
</reference>
<evidence type="ECO:0000313" key="2">
    <source>
        <dbReference type="Proteomes" id="UP000054538"/>
    </source>
</evidence>
<name>A0A0D0DTC0_9AGAM</name>
<evidence type="ECO:0000313" key="1">
    <source>
        <dbReference type="EMBL" id="KIK97033.1"/>
    </source>
</evidence>
<reference evidence="1 2" key="1">
    <citation type="submission" date="2014-04" db="EMBL/GenBank/DDBJ databases">
        <authorList>
            <consortium name="DOE Joint Genome Institute"/>
            <person name="Kuo A."/>
            <person name="Kohler A."/>
            <person name="Jargeat P."/>
            <person name="Nagy L.G."/>
            <person name="Floudas D."/>
            <person name="Copeland A."/>
            <person name="Barry K.W."/>
            <person name="Cichocki N."/>
            <person name="Veneault-Fourrey C."/>
            <person name="LaButti K."/>
            <person name="Lindquist E.A."/>
            <person name="Lipzen A."/>
            <person name="Lundell T."/>
            <person name="Morin E."/>
            <person name="Murat C."/>
            <person name="Sun H."/>
            <person name="Tunlid A."/>
            <person name="Henrissat B."/>
            <person name="Grigoriev I.V."/>
            <person name="Hibbett D.S."/>
            <person name="Martin F."/>
            <person name="Nordberg H.P."/>
            <person name="Cantor M.N."/>
            <person name="Hua S.X."/>
        </authorList>
    </citation>
    <scope>NUCLEOTIDE SEQUENCE [LARGE SCALE GENOMIC DNA]</scope>
    <source>
        <strain evidence="1 2">Ve08.2h10</strain>
    </source>
</reference>
<dbReference type="InParanoid" id="A0A0D0DTC0"/>
<organism evidence="1 2">
    <name type="scientific">Paxillus rubicundulus Ve08.2h10</name>
    <dbReference type="NCBI Taxonomy" id="930991"/>
    <lineage>
        <taxon>Eukaryota</taxon>
        <taxon>Fungi</taxon>
        <taxon>Dikarya</taxon>
        <taxon>Basidiomycota</taxon>
        <taxon>Agaricomycotina</taxon>
        <taxon>Agaricomycetes</taxon>
        <taxon>Agaricomycetidae</taxon>
        <taxon>Boletales</taxon>
        <taxon>Paxilineae</taxon>
        <taxon>Paxillaceae</taxon>
        <taxon>Paxillus</taxon>
    </lineage>
</organism>
<proteinExistence type="predicted"/>
<feature type="non-terminal residue" evidence="1">
    <location>
        <position position="58"/>
    </location>
</feature>
<dbReference type="HOGENOM" id="CLU_2984588_0_0_1"/>
<sequence>MSGYYVFRSLPHPRQQVPHPSDDPPANHLAEQLTARERDYIATVNLSLSPFLEMKTFA</sequence>
<gene>
    <name evidence="1" type="ORF">PAXRUDRAFT_825371</name>
</gene>
<dbReference type="Proteomes" id="UP000054538">
    <property type="component" value="Unassembled WGS sequence"/>
</dbReference>
<dbReference type="AlphaFoldDB" id="A0A0D0DTC0"/>
<dbReference type="EMBL" id="KN824956">
    <property type="protein sequence ID" value="KIK97033.1"/>
    <property type="molecule type" value="Genomic_DNA"/>
</dbReference>
<protein>
    <submittedName>
        <fullName evidence="1">Unplaced genomic scaffold scaffold_134, whole genome shotgun sequence</fullName>
    </submittedName>
</protein>